<evidence type="ECO:0000256" key="5">
    <source>
        <dbReference type="ARBA" id="ARBA00022763"/>
    </source>
</evidence>
<evidence type="ECO:0000313" key="16">
    <source>
        <dbReference type="Proteomes" id="UP000254621"/>
    </source>
</evidence>
<organism evidence="15 16">
    <name type="scientific">Weissella viridescens</name>
    <name type="common">Lactobacillus viridescens</name>
    <dbReference type="NCBI Taxonomy" id="1629"/>
    <lineage>
        <taxon>Bacteria</taxon>
        <taxon>Bacillati</taxon>
        <taxon>Bacillota</taxon>
        <taxon>Bacilli</taxon>
        <taxon>Lactobacillales</taxon>
        <taxon>Lactobacillaceae</taxon>
        <taxon>Weissella</taxon>
    </lineage>
</organism>
<dbReference type="GO" id="GO:0016887">
    <property type="term" value="F:ATP hydrolysis activity"/>
    <property type="evidence" value="ECO:0007669"/>
    <property type="project" value="InterPro"/>
</dbReference>
<dbReference type="EMBL" id="UHIV01000004">
    <property type="protein sequence ID" value="SUP59191.1"/>
    <property type="molecule type" value="Genomic_DNA"/>
</dbReference>
<keyword evidence="6" id="KW-0228">DNA excision</keyword>
<evidence type="ECO:0000256" key="11">
    <source>
        <dbReference type="ARBA" id="ARBA00038000"/>
    </source>
</evidence>
<dbReference type="GO" id="GO:0006281">
    <property type="term" value="P:DNA repair"/>
    <property type="evidence" value="ECO:0007669"/>
    <property type="project" value="UniProtKB-KW"/>
</dbReference>
<keyword evidence="5" id="KW-0227">DNA damage</keyword>
<evidence type="ECO:0000256" key="9">
    <source>
        <dbReference type="ARBA" id="ARBA00023125"/>
    </source>
</evidence>
<evidence type="ECO:0000256" key="7">
    <source>
        <dbReference type="ARBA" id="ARBA00022840"/>
    </source>
</evidence>
<keyword evidence="7" id="KW-0067">ATP-binding</keyword>
<reference evidence="15 16" key="1">
    <citation type="submission" date="2018-06" db="EMBL/GenBank/DDBJ databases">
        <authorList>
            <consortium name="Pathogen Informatics"/>
            <person name="Doyle S."/>
        </authorList>
    </citation>
    <scope>NUCLEOTIDE SEQUENCE [LARGE SCALE GENOMIC DNA]</scope>
    <source>
        <strain evidence="15 16">NCTC13645</strain>
    </source>
</reference>
<dbReference type="InterPro" id="IPR003439">
    <property type="entry name" value="ABC_transporter-like_ATP-bd"/>
</dbReference>
<keyword evidence="4" id="KW-0547">Nucleotide-binding</keyword>
<keyword evidence="8" id="KW-0267">Excision nuclease</keyword>
<keyword evidence="9" id="KW-0238">DNA-binding</keyword>
<evidence type="ECO:0000256" key="2">
    <source>
        <dbReference type="ARBA" id="ARBA00022490"/>
    </source>
</evidence>
<evidence type="ECO:0000256" key="13">
    <source>
        <dbReference type="ARBA" id="ARBA00042156"/>
    </source>
</evidence>
<evidence type="ECO:0000256" key="3">
    <source>
        <dbReference type="ARBA" id="ARBA00022737"/>
    </source>
</evidence>
<evidence type="ECO:0000256" key="4">
    <source>
        <dbReference type="ARBA" id="ARBA00022741"/>
    </source>
</evidence>
<sequence length="95" mass="10449">MNTTPKTATTWVPIEHVTSNNVHDLSLDVPMGIMTVICGVAGSGKSTLSQAIYQQLQTRDESQEIISISQKTIGINLRSTPLTYLNILIKYEIIC</sequence>
<dbReference type="SUPFAM" id="SSF52540">
    <property type="entry name" value="P-loop containing nucleoside triphosphate hydrolases"/>
    <property type="match status" value="1"/>
</dbReference>
<name>A0A380P1U6_WEIVI</name>
<gene>
    <name evidence="15" type="primary">uvrA_11</name>
    <name evidence="15" type="ORF">NCTC13645_01444</name>
</gene>
<dbReference type="Pfam" id="PF00005">
    <property type="entry name" value="ABC_tran"/>
    <property type="match status" value="1"/>
</dbReference>
<dbReference type="GO" id="GO:0005737">
    <property type="term" value="C:cytoplasm"/>
    <property type="evidence" value="ECO:0007669"/>
    <property type="project" value="UniProtKB-SubCell"/>
</dbReference>
<dbReference type="Proteomes" id="UP000254621">
    <property type="component" value="Unassembled WGS sequence"/>
</dbReference>
<comment type="similarity">
    <text evidence="11">Belongs to the ABC transporter superfamily. UvrA family.</text>
</comment>
<evidence type="ECO:0000313" key="15">
    <source>
        <dbReference type="EMBL" id="SUP59191.1"/>
    </source>
</evidence>
<dbReference type="GO" id="GO:0004518">
    <property type="term" value="F:nuclease activity"/>
    <property type="evidence" value="ECO:0007669"/>
    <property type="project" value="UniProtKB-KW"/>
</dbReference>
<dbReference type="InterPro" id="IPR027417">
    <property type="entry name" value="P-loop_NTPase"/>
</dbReference>
<dbReference type="GO" id="GO:0005524">
    <property type="term" value="F:ATP binding"/>
    <property type="evidence" value="ECO:0007669"/>
    <property type="project" value="UniProtKB-KW"/>
</dbReference>
<evidence type="ECO:0000256" key="10">
    <source>
        <dbReference type="ARBA" id="ARBA00023204"/>
    </source>
</evidence>
<dbReference type="PANTHER" id="PTHR43152:SF3">
    <property type="entry name" value="UVRABC SYSTEM PROTEIN A"/>
    <property type="match status" value="1"/>
</dbReference>
<feature type="domain" description="ABC transporter" evidence="14">
    <location>
        <begin position="23"/>
        <end position="67"/>
    </location>
</feature>
<keyword evidence="2" id="KW-0963">Cytoplasm</keyword>
<keyword evidence="3" id="KW-0677">Repeat</keyword>
<evidence type="ECO:0000259" key="14">
    <source>
        <dbReference type="Pfam" id="PF00005"/>
    </source>
</evidence>
<dbReference type="PANTHER" id="PTHR43152">
    <property type="entry name" value="UVRABC SYSTEM PROTEIN A"/>
    <property type="match status" value="1"/>
</dbReference>
<protein>
    <recommendedName>
        <fullName evidence="12">UvrABC system protein A</fullName>
    </recommendedName>
    <alternativeName>
        <fullName evidence="13">Excinuclease ABC subunit A</fullName>
    </alternativeName>
</protein>
<evidence type="ECO:0000256" key="6">
    <source>
        <dbReference type="ARBA" id="ARBA00022769"/>
    </source>
</evidence>
<comment type="subcellular location">
    <subcellularLocation>
        <location evidence="1">Cytoplasm</location>
    </subcellularLocation>
</comment>
<evidence type="ECO:0000256" key="12">
    <source>
        <dbReference type="ARBA" id="ARBA00039316"/>
    </source>
</evidence>
<dbReference type="GO" id="GO:0003677">
    <property type="term" value="F:DNA binding"/>
    <property type="evidence" value="ECO:0007669"/>
    <property type="project" value="UniProtKB-KW"/>
</dbReference>
<evidence type="ECO:0000256" key="1">
    <source>
        <dbReference type="ARBA" id="ARBA00004496"/>
    </source>
</evidence>
<accession>A0A380P1U6</accession>
<proteinExistence type="inferred from homology"/>
<dbReference type="Gene3D" id="3.40.50.300">
    <property type="entry name" value="P-loop containing nucleotide triphosphate hydrolases"/>
    <property type="match status" value="1"/>
</dbReference>
<evidence type="ECO:0000256" key="8">
    <source>
        <dbReference type="ARBA" id="ARBA00022881"/>
    </source>
</evidence>
<keyword evidence="10" id="KW-0234">DNA repair</keyword>
<dbReference type="AlphaFoldDB" id="A0A380P1U6"/>